<evidence type="ECO:0008006" key="6">
    <source>
        <dbReference type="Google" id="ProtNLM"/>
    </source>
</evidence>
<reference evidence="4" key="1">
    <citation type="submission" date="2025-08" db="UniProtKB">
        <authorList>
            <consortium name="Ensembl"/>
        </authorList>
    </citation>
    <scope>IDENTIFICATION</scope>
</reference>
<evidence type="ECO:0000313" key="4">
    <source>
        <dbReference type="Ensembl" id="ENSFHEP00000003605.1"/>
    </source>
</evidence>
<dbReference type="AlphaFoldDB" id="A0A3Q2NWQ2"/>
<comment type="subcellular location">
    <subcellularLocation>
        <location evidence="1">Cytoplasm</location>
        <location evidence="1">Cytoskeleton</location>
    </subcellularLocation>
</comment>
<dbReference type="InterPro" id="IPR047125">
    <property type="entry name" value="DCTN5"/>
</dbReference>
<organism evidence="4 5">
    <name type="scientific">Fundulus heteroclitus</name>
    <name type="common">Killifish</name>
    <name type="synonym">Mummichog</name>
    <dbReference type="NCBI Taxonomy" id="8078"/>
    <lineage>
        <taxon>Eukaryota</taxon>
        <taxon>Metazoa</taxon>
        <taxon>Chordata</taxon>
        <taxon>Craniata</taxon>
        <taxon>Vertebrata</taxon>
        <taxon>Euteleostomi</taxon>
        <taxon>Actinopterygii</taxon>
        <taxon>Neopterygii</taxon>
        <taxon>Teleostei</taxon>
        <taxon>Neoteleostei</taxon>
        <taxon>Acanthomorphata</taxon>
        <taxon>Ovalentaria</taxon>
        <taxon>Atherinomorphae</taxon>
        <taxon>Cyprinodontiformes</taxon>
        <taxon>Fundulidae</taxon>
        <taxon>Fundulus</taxon>
    </lineage>
</organism>
<name>A0A3Q2NWQ2_FUNHE</name>
<dbReference type="GO" id="GO:0005869">
    <property type="term" value="C:dynactin complex"/>
    <property type="evidence" value="ECO:0007669"/>
    <property type="project" value="TreeGrafter"/>
</dbReference>
<sequence length="74" mass="8592">MELSEILYNKAEYIETASGNKVSRQSVLCGSQNIVLNGKVRQQLKRRRSHLLYRRKRAAVFNALRVCFSPLRLL</sequence>
<dbReference type="Pfam" id="PF21711">
    <property type="entry name" value="DCTN5"/>
    <property type="match status" value="1"/>
</dbReference>
<dbReference type="PANTHER" id="PTHR46126">
    <property type="entry name" value="DYNACTIN SUBUNIT 5"/>
    <property type="match status" value="1"/>
</dbReference>
<keyword evidence="3" id="KW-0206">Cytoskeleton</keyword>
<accession>A0A3Q2NWQ2</accession>
<reference evidence="4" key="2">
    <citation type="submission" date="2025-09" db="UniProtKB">
        <authorList>
            <consortium name="Ensembl"/>
        </authorList>
    </citation>
    <scope>IDENTIFICATION</scope>
</reference>
<proteinExistence type="predicted"/>
<keyword evidence="2" id="KW-0963">Cytoplasm</keyword>
<keyword evidence="5" id="KW-1185">Reference proteome</keyword>
<evidence type="ECO:0000313" key="5">
    <source>
        <dbReference type="Proteomes" id="UP000265000"/>
    </source>
</evidence>
<evidence type="ECO:0000256" key="3">
    <source>
        <dbReference type="ARBA" id="ARBA00023212"/>
    </source>
</evidence>
<dbReference type="PANTHER" id="PTHR46126:SF1">
    <property type="entry name" value="DYNACTIN SUBUNIT 5"/>
    <property type="match status" value="1"/>
</dbReference>
<dbReference type="Proteomes" id="UP000265000">
    <property type="component" value="Unplaced"/>
</dbReference>
<dbReference type="STRING" id="8078.ENSFHEP00000003605"/>
<evidence type="ECO:0000256" key="1">
    <source>
        <dbReference type="ARBA" id="ARBA00004245"/>
    </source>
</evidence>
<dbReference type="GeneTree" id="ENSGT00940000173184"/>
<evidence type="ECO:0000256" key="2">
    <source>
        <dbReference type="ARBA" id="ARBA00022490"/>
    </source>
</evidence>
<dbReference type="Ensembl" id="ENSFHET00000010299.1">
    <property type="protein sequence ID" value="ENSFHEP00000003605.1"/>
    <property type="gene ID" value="ENSFHEG00000004473.1"/>
</dbReference>
<protein>
    <recommendedName>
        <fullName evidence="6">DCTN5</fullName>
    </recommendedName>
</protein>